<comment type="caution">
    <text evidence="1">The sequence shown here is derived from an EMBL/GenBank/DDBJ whole genome shotgun (WGS) entry which is preliminary data.</text>
</comment>
<dbReference type="Proteomes" id="UP001618531">
    <property type="component" value="Unassembled WGS sequence"/>
</dbReference>
<sequence length="216" mass="23379">MILLNKNRKAIAKNNPLSTELVNSDIALTVDIGGVNLNDPKEFLNARLVDGDGNPIAFSGSGSASETDAVDIIEILPSTPIRDTNAKTVPLPDLKKYKRYVIQVSNYCNQDVKVVPWNTAPAVLEDNTVGIFSTTATADDSYSWQAPKKDPNSSGIFFLNILEPKSNGAGTKKVKAYERLFDSVYSVSGTSMVLAYKAVTAPTDGSLTIRFIGFKR</sequence>
<name>A0ABW8HYK4_9BACL</name>
<protein>
    <submittedName>
        <fullName evidence="1">Uncharacterized protein</fullName>
    </submittedName>
</protein>
<proteinExistence type="predicted"/>
<evidence type="ECO:0000313" key="2">
    <source>
        <dbReference type="Proteomes" id="UP001618531"/>
    </source>
</evidence>
<accession>A0ABW8HYK4</accession>
<keyword evidence="2" id="KW-1185">Reference proteome</keyword>
<gene>
    <name evidence="1" type="ORF">ACINKY_21450</name>
</gene>
<dbReference type="EMBL" id="JBIYSL010000005">
    <property type="protein sequence ID" value="MFK0524770.1"/>
    <property type="molecule type" value="Genomic_DNA"/>
</dbReference>
<dbReference type="RefSeq" id="WP_402877398.1">
    <property type="nucleotide sequence ID" value="NZ_JBIYSL010000005.1"/>
</dbReference>
<organism evidence="1 2">
    <name type="scientific">Paenibacillus illinoisensis</name>
    <dbReference type="NCBI Taxonomy" id="59845"/>
    <lineage>
        <taxon>Bacteria</taxon>
        <taxon>Bacillati</taxon>
        <taxon>Bacillota</taxon>
        <taxon>Bacilli</taxon>
        <taxon>Bacillales</taxon>
        <taxon>Paenibacillaceae</taxon>
        <taxon>Paenibacillus</taxon>
    </lineage>
</organism>
<evidence type="ECO:0000313" key="1">
    <source>
        <dbReference type="EMBL" id="MFK0524770.1"/>
    </source>
</evidence>
<reference evidence="1 2" key="1">
    <citation type="submission" date="2024-11" db="EMBL/GenBank/DDBJ databases">
        <title>Identification and Characterization of a Novel Fosfomycin Bacillithiol Transferase FosB8 in Paenibacillus illinoisensis.</title>
        <authorList>
            <person name="Lu W."/>
        </authorList>
    </citation>
    <scope>NUCLEOTIDE SEQUENCE [LARGE SCALE GENOMIC DNA]</scope>
    <source>
        <strain evidence="1 2">WP77</strain>
    </source>
</reference>